<sequence>MAKIGSQPRGLFFPEWAARAHLPAIQTKHAAPRHLLAPPEMITGANTNRRHGIVSDMSRRSCRAACGSRRPPESRAFPTSRSTIYLDDACSPSRANGLATSNLRGLMAHERSGDQGPNRRNLRIGAAVEKQHEHQGPPRLPVWRLIVELKSDLSKRATLAHPKSNAFMLPWTPSNSITLPPDRSTAIRAGSAAFPRAIFGTPSLHDSTRSLRASLACLYGRSSRRCPFPPRFGVCKLHHFRSAPSTSYRMNLPIQAARNQGVVSMRRPTPRGRPPEPYSPSSTTSHDGHITASPALDVDGLVNGSRGSERLAKGRVTSRSTLSIDDHAKRRRPPRSSVYAMEVNPSEAAVFRPASARTALSSF</sequence>
<name>K0SPS9_THAOC</name>
<dbReference type="Proteomes" id="UP000266841">
    <property type="component" value="Unassembled WGS sequence"/>
</dbReference>
<reference evidence="2 3" key="1">
    <citation type="journal article" date="2012" name="Genome Biol.">
        <title>Genome and low-iron response of an oceanic diatom adapted to chronic iron limitation.</title>
        <authorList>
            <person name="Lommer M."/>
            <person name="Specht M."/>
            <person name="Roy A.S."/>
            <person name="Kraemer L."/>
            <person name="Andreson R."/>
            <person name="Gutowska M.A."/>
            <person name="Wolf J."/>
            <person name="Bergner S.V."/>
            <person name="Schilhabel M.B."/>
            <person name="Klostermeier U.C."/>
            <person name="Beiko R.G."/>
            <person name="Rosenstiel P."/>
            <person name="Hippler M."/>
            <person name="Laroche J."/>
        </authorList>
    </citation>
    <scope>NUCLEOTIDE SEQUENCE [LARGE SCALE GENOMIC DNA]</scope>
    <source>
        <strain evidence="2 3">CCMP1005</strain>
    </source>
</reference>
<evidence type="ECO:0000313" key="3">
    <source>
        <dbReference type="Proteomes" id="UP000266841"/>
    </source>
</evidence>
<protein>
    <submittedName>
        <fullName evidence="2">Uncharacterized protein</fullName>
    </submittedName>
</protein>
<accession>K0SPS9</accession>
<feature type="region of interest" description="Disordered" evidence="1">
    <location>
        <begin position="254"/>
        <end position="336"/>
    </location>
</feature>
<dbReference type="AlphaFoldDB" id="K0SPS9"/>
<dbReference type="EMBL" id="AGNL01021144">
    <property type="protein sequence ID" value="EJK60402.1"/>
    <property type="molecule type" value="Genomic_DNA"/>
</dbReference>
<gene>
    <name evidence="2" type="ORF">THAOC_19253</name>
</gene>
<proteinExistence type="predicted"/>
<organism evidence="2 3">
    <name type="scientific">Thalassiosira oceanica</name>
    <name type="common">Marine diatom</name>
    <dbReference type="NCBI Taxonomy" id="159749"/>
    <lineage>
        <taxon>Eukaryota</taxon>
        <taxon>Sar</taxon>
        <taxon>Stramenopiles</taxon>
        <taxon>Ochrophyta</taxon>
        <taxon>Bacillariophyta</taxon>
        <taxon>Coscinodiscophyceae</taxon>
        <taxon>Thalassiosirophycidae</taxon>
        <taxon>Thalassiosirales</taxon>
        <taxon>Thalassiosiraceae</taxon>
        <taxon>Thalassiosira</taxon>
    </lineage>
</organism>
<evidence type="ECO:0000256" key="1">
    <source>
        <dbReference type="SAM" id="MobiDB-lite"/>
    </source>
</evidence>
<comment type="caution">
    <text evidence="2">The sequence shown here is derived from an EMBL/GenBank/DDBJ whole genome shotgun (WGS) entry which is preliminary data.</text>
</comment>
<evidence type="ECO:0000313" key="2">
    <source>
        <dbReference type="EMBL" id="EJK60402.1"/>
    </source>
</evidence>
<keyword evidence="3" id="KW-1185">Reference proteome</keyword>